<organism evidence="6 7">
    <name type="scientific">Botrytis galanthina</name>
    <dbReference type="NCBI Taxonomy" id="278940"/>
    <lineage>
        <taxon>Eukaryota</taxon>
        <taxon>Fungi</taxon>
        <taxon>Dikarya</taxon>
        <taxon>Ascomycota</taxon>
        <taxon>Pezizomycotina</taxon>
        <taxon>Leotiomycetes</taxon>
        <taxon>Helotiales</taxon>
        <taxon>Sclerotiniaceae</taxon>
        <taxon>Botrytis</taxon>
    </lineage>
</organism>
<accession>A0A4S8RN72</accession>
<dbReference type="InterPro" id="IPR001736">
    <property type="entry name" value="PLipase_D/transphosphatidylase"/>
</dbReference>
<evidence type="ECO:0000256" key="1">
    <source>
        <dbReference type="PIRSR" id="PIRSR610347-1"/>
    </source>
</evidence>
<gene>
    <name evidence="6" type="ORF">BGAL_0012g00440</name>
</gene>
<dbReference type="Proteomes" id="UP000308671">
    <property type="component" value="Unassembled WGS sequence"/>
</dbReference>
<dbReference type="GO" id="GO:0006281">
    <property type="term" value="P:DNA repair"/>
    <property type="evidence" value="ECO:0007669"/>
    <property type="project" value="InterPro"/>
</dbReference>
<dbReference type="GO" id="GO:0017005">
    <property type="term" value="F:3'-tyrosyl-DNA phosphodiesterase activity"/>
    <property type="evidence" value="ECO:0007669"/>
    <property type="project" value="TreeGrafter"/>
</dbReference>
<dbReference type="GO" id="GO:0003697">
    <property type="term" value="F:single-stranded DNA binding"/>
    <property type="evidence" value="ECO:0007669"/>
    <property type="project" value="TreeGrafter"/>
</dbReference>
<feature type="active site" description="Nucleophile" evidence="1">
    <location>
        <position position="366"/>
    </location>
</feature>
<dbReference type="GO" id="GO:0005634">
    <property type="term" value="C:nucleus"/>
    <property type="evidence" value="ECO:0007669"/>
    <property type="project" value="InterPro"/>
</dbReference>
<evidence type="ECO:0000259" key="5">
    <source>
        <dbReference type="PROSITE" id="PS50035"/>
    </source>
</evidence>
<feature type="compositionally biased region" description="Basic and acidic residues" evidence="4">
    <location>
        <begin position="214"/>
        <end position="228"/>
    </location>
</feature>
<dbReference type="CDD" id="cd09122">
    <property type="entry name" value="PLDc_Tdp1_1"/>
    <property type="match status" value="1"/>
</dbReference>
<dbReference type="SUPFAM" id="SSF56024">
    <property type="entry name" value="Phospholipase D/nuclease"/>
    <property type="match status" value="2"/>
</dbReference>
<name>A0A4S8RN72_9HELO</name>
<feature type="compositionally biased region" description="Polar residues" evidence="4">
    <location>
        <begin position="125"/>
        <end position="151"/>
    </location>
</feature>
<dbReference type="PANTHER" id="PTHR12415">
    <property type="entry name" value="TYROSYL-DNA PHOSPHODIESTERASE 1"/>
    <property type="match status" value="1"/>
</dbReference>
<dbReference type="AlphaFoldDB" id="A0A4S8RN72"/>
<sequence>MSDSENDEDLKKAIALSLGETLSPVPIREKNVVDLTTSPTAMSDSKKDEDLKKAIALSEGPSTMFDSESDEDLKRAIALSSRETLSPAPIYEKKVVDLTNSDEDGDDDDLDAPVATHFKFPKTNPVLNTCTDAEPSTSSQISSQPNNTLFNGLTRKQMEEERLARIQQRSKEPDVTSKKRKASVSSPTTSLNDRRQPKVSRSEPISHQTTVKGRKVESTTRNPTDKGLDNALDQSSSLTEPNSETDIETSIIPGKLSKRPISEGDISGTGIQFPLGVVKKTWAPGFPREDDIKIEEVLQSSTLEHAVLGAFQIDTDWIRSKIQPSTKVIWVLQAKTEAEKMNFRSLAPETYRFCFPPMEGNVNIMHSKLQILAHPTHLRLVIPSANLTPYDWGESGGILENVVFLIDLPRLPNGERASDDQLTPFALDLLYYLHAMTLAPRTIESLRRFDFSNTKRFAFVHSIGGSHFGMELQRTGYPGLGSCVRSLSLHTDHPLEIEYVTASMGNLDDRFLRTMYLAAQGDNGFKEYKWRTEKPARSKMETVMETQLSEEVGRRFRVYFPSEQTVKESKGGTNAAGTICFRSKWYNASAFPRELMRDCQSRREGLLMHNKMLFVRSQKSQKSPQPIAWAYVGSANLSESAWQVFRFHKILFLFIAVGRMVKDRVTKEPKLNCSNWECGVLFSVPLTDLNAPAAVPKSGMPTMEAFDGSIPVPMVFPGNVYGSKRPWYYSEYP</sequence>
<evidence type="ECO:0000256" key="4">
    <source>
        <dbReference type="SAM" id="MobiDB-lite"/>
    </source>
</evidence>
<protein>
    <recommendedName>
        <fullName evidence="5">PLD phosphodiesterase domain-containing protein</fullName>
    </recommendedName>
</protein>
<dbReference type="Pfam" id="PF02809">
    <property type="entry name" value="UIM"/>
    <property type="match status" value="3"/>
</dbReference>
<dbReference type="PANTHER" id="PTHR12415:SF4">
    <property type="entry name" value="TYROSYL-DNA PHOSPHODIESTERASE DOMAIN-CONTAINING PROTEIN"/>
    <property type="match status" value="1"/>
</dbReference>
<evidence type="ECO:0000313" key="7">
    <source>
        <dbReference type="Proteomes" id="UP000308671"/>
    </source>
</evidence>
<dbReference type="Pfam" id="PF06087">
    <property type="entry name" value="Tyr-DNA_phospho"/>
    <property type="match status" value="1"/>
</dbReference>
<feature type="compositionally biased region" description="Polar residues" evidence="4">
    <location>
        <begin position="232"/>
        <end position="244"/>
    </location>
</feature>
<dbReference type="SMART" id="SM00726">
    <property type="entry name" value="UIM"/>
    <property type="match status" value="3"/>
</dbReference>
<keyword evidence="7" id="KW-1185">Reference proteome</keyword>
<feature type="binding site" evidence="2">
    <location>
        <position position="368"/>
    </location>
    <ligand>
        <name>substrate</name>
    </ligand>
</feature>
<comment type="caution">
    <text evidence="6">The sequence shown here is derived from an EMBL/GenBank/DDBJ whole genome shotgun (WGS) entry which is preliminary data.</text>
</comment>
<feature type="binding site" evidence="2">
    <location>
        <position position="611"/>
    </location>
    <ligand>
        <name>substrate</name>
    </ligand>
</feature>
<evidence type="ECO:0000313" key="6">
    <source>
        <dbReference type="EMBL" id="THV55204.1"/>
    </source>
</evidence>
<dbReference type="OrthoDB" id="47785at2759"/>
<dbReference type="InterPro" id="IPR003903">
    <property type="entry name" value="UIM_dom"/>
</dbReference>
<dbReference type="PROSITE" id="PS50035">
    <property type="entry name" value="PLD"/>
    <property type="match status" value="1"/>
</dbReference>
<dbReference type="Gene3D" id="6.10.140.100">
    <property type="match status" value="1"/>
</dbReference>
<feature type="site" description="Interaction with DNA" evidence="3">
    <location>
        <position position="638"/>
    </location>
</feature>
<dbReference type="Gene3D" id="3.30.870.10">
    <property type="entry name" value="Endonuclease Chain A"/>
    <property type="match status" value="2"/>
</dbReference>
<evidence type="ECO:0000256" key="3">
    <source>
        <dbReference type="PIRSR" id="PIRSR610347-3"/>
    </source>
</evidence>
<feature type="active site" description="Proton donor/acceptor" evidence="1">
    <location>
        <position position="609"/>
    </location>
</feature>
<reference evidence="6 7" key="1">
    <citation type="submission" date="2017-12" db="EMBL/GenBank/DDBJ databases">
        <title>Comparative genomics of Botrytis spp.</title>
        <authorList>
            <person name="Valero-Jimenez C.A."/>
            <person name="Tapia P."/>
            <person name="Veloso J."/>
            <person name="Silva-Moreno E."/>
            <person name="Staats M."/>
            <person name="Valdes J.H."/>
            <person name="Van Kan J.A.L."/>
        </authorList>
    </citation>
    <scope>NUCLEOTIDE SEQUENCE [LARGE SCALE GENOMIC DNA]</scope>
    <source>
        <strain evidence="6 7">MUCL435</strain>
    </source>
</reference>
<dbReference type="EMBL" id="PQXL01000012">
    <property type="protein sequence ID" value="THV55204.1"/>
    <property type="molecule type" value="Genomic_DNA"/>
</dbReference>
<feature type="domain" description="PLD phosphodiesterase" evidence="5">
    <location>
        <begin position="604"/>
        <end position="641"/>
    </location>
</feature>
<proteinExistence type="predicted"/>
<feature type="region of interest" description="Disordered" evidence="4">
    <location>
        <begin position="122"/>
        <end position="261"/>
    </location>
</feature>
<evidence type="ECO:0000256" key="2">
    <source>
        <dbReference type="PIRSR" id="PIRSR610347-2"/>
    </source>
</evidence>
<feature type="compositionally biased region" description="Basic and acidic residues" evidence="4">
    <location>
        <begin position="156"/>
        <end position="177"/>
    </location>
</feature>
<dbReference type="InterPro" id="IPR010347">
    <property type="entry name" value="Tdp1"/>
</dbReference>
<dbReference type="GO" id="GO:0003690">
    <property type="term" value="F:double-stranded DNA binding"/>
    <property type="evidence" value="ECO:0007669"/>
    <property type="project" value="TreeGrafter"/>
</dbReference>